<dbReference type="EMBL" id="CH981527">
    <property type="protein sequence ID" value="EDK45257.1"/>
    <property type="molecule type" value="Genomic_DNA"/>
</dbReference>
<feature type="compositionally biased region" description="Low complexity" evidence="1">
    <location>
        <begin position="244"/>
        <end position="254"/>
    </location>
</feature>
<feature type="region of interest" description="Disordered" evidence="1">
    <location>
        <begin position="333"/>
        <end position="364"/>
    </location>
</feature>
<feature type="region of interest" description="Disordered" evidence="1">
    <location>
        <begin position="519"/>
        <end position="561"/>
    </location>
</feature>
<feature type="region of interest" description="Disordered" evidence="1">
    <location>
        <begin position="237"/>
        <end position="316"/>
    </location>
</feature>
<dbReference type="OrthoDB" id="5576775at2759"/>
<feature type="compositionally biased region" description="Acidic residues" evidence="1">
    <location>
        <begin position="519"/>
        <end position="535"/>
    </location>
</feature>
<dbReference type="InParanoid" id="A5E1E9"/>
<dbReference type="AlphaFoldDB" id="A5E1E9"/>
<evidence type="ECO:0000256" key="1">
    <source>
        <dbReference type="SAM" id="MobiDB-lite"/>
    </source>
</evidence>
<keyword evidence="4" id="KW-1185">Reference proteome</keyword>
<evidence type="ECO:0000259" key="2">
    <source>
        <dbReference type="Pfam" id="PF08729"/>
    </source>
</evidence>
<name>A5E1E9_LODEL</name>
<organism evidence="3 4">
    <name type="scientific">Lodderomyces elongisporus (strain ATCC 11503 / CBS 2605 / JCM 1781 / NBRC 1676 / NRRL YB-4239)</name>
    <name type="common">Yeast</name>
    <name type="synonym">Saccharomyces elongisporus</name>
    <dbReference type="NCBI Taxonomy" id="379508"/>
    <lineage>
        <taxon>Eukaryota</taxon>
        <taxon>Fungi</taxon>
        <taxon>Dikarya</taxon>
        <taxon>Ascomycota</taxon>
        <taxon>Saccharomycotina</taxon>
        <taxon>Pichiomycetes</taxon>
        <taxon>Debaryomycetaceae</taxon>
        <taxon>Candida/Lodderomyces clade</taxon>
        <taxon>Lodderomyces</taxon>
    </lineage>
</organism>
<dbReference type="HOGENOM" id="CLU_037331_0_0_1"/>
<protein>
    <recommendedName>
        <fullName evidence="2">Hpc2-related domain-containing protein</fullName>
    </recommendedName>
</protein>
<feature type="compositionally biased region" description="Polar residues" evidence="1">
    <location>
        <begin position="303"/>
        <end position="316"/>
    </location>
</feature>
<dbReference type="VEuPathDB" id="FungiDB:LELG_03436"/>
<feature type="region of interest" description="Disordered" evidence="1">
    <location>
        <begin position="1"/>
        <end position="100"/>
    </location>
</feature>
<dbReference type="OMA" id="RIWESTQ"/>
<dbReference type="InterPro" id="IPR014840">
    <property type="entry name" value="HRD"/>
</dbReference>
<gene>
    <name evidence="3" type="ORF">LELG_03436</name>
</gene>
<dbReference type="KEGG" id="lel:PVL30_002929"/>
<dbReference type="eggNOG" id="ENOG502RG9A">
    <property type="taxonomic scope" value="Eukaryota"/>
</dbReference>
<feature type="compositionally biased region" description="Low complexity" evidence="1">
    <location>
        <begin position="43"/>
        <end position="61"/>
    </location>
</feature>
<feature type="compositionally biased region" description="Polar residues" evidence="1">
    <location>
        <begin position="65"/>
        <end position="82"/>
    </location>
</feature>
<dbReference type="STRING" id="379508.A5E1E9"/>
<feature type="compositionally biased region" description="Gly residues" evidence="1">
    <location>
        <begin position="29"/>
        <end position="42"/>
    </location>
</feature>
<dbReference type="Proteomes" id="UP000001996">
    <property type="component" value="Unassembled WGS sequence"/>
</dbReference>
<feature type="compositionally biased region" description="Low complexity" evidence="1">
    <location>
        <begin position="1"/>
        <end position="24"/>
    </location>
</feature>
<dbReference type="GeneID" id="5232808"/>
<feature type="domain" description="Hpc2-related" evidence="2">
    <location>
        <begin position="581"/>
        <end position="614"/>
    </location>
</feature>
<feature type="compositionally biased region" description="Polar residues" evidence="1">
    <location>
        <begin position="333"/>
        <end position="347"/>
    </location>
</feature>
<sequence length="629" mass="68107">MAQATSRNVSISSLLSSAPSNENLPVRNGDGGSGGGSVGGGAAKSTSTTPTVTATHSSAPADTKAMSTTKNTASSLKPSTKPQPILKKKPIASKSKASPSPLQQLVARFQTSFNGADSTTAEKITPVTSINIKSILSDSNISKTNGALSKKVQPLLLLLLLLLFKNKASTPIEGKFVQSKVSPNLADQVKKFQTSFYVDSAISLPLPSSSKTSALTATTATAVASRPKSKTSINSIINLDDSDTSSPSTPAPDALKTTTTTLGPSQTKDLLSANNLLKRKAPLNSKATTGPDTKNKKKKKQQTPDLQQSPTISSRKQLGLLQFQQILRKLQPSPLSTDSNTTENQNVPVKKPLKPGMTTEQSEMRPTVKLAFPTVIDLLNPEEEEEEDDDDEVIALTEADEDISREKLATPIAPTAKSITTTATTTAAATTTTTTDTVKKRADKVVTEKSALSKEKEKEKEKIEPPIIALNIPLLDPKDPQPGRAEVVINVLKLAEEKYGWSVMHPKAKSAIDIIDDMIDDEDDDDNDDDDDLIDDEKQQQQQQQQQQGNNQSSIQLRGKELTEEQLVRQHEIKMARKVGKYDFEDPFIDDIELQMEEEISTTKEGFFVYWGPLVDDRNSSKKSSSKKR</sequence>
<feature type="compositionally biased region" description="Polar residues" evidence="1">
    <location>
        <begin position="256"/>
        <end position="275"/>
    </location>
</feature>
<proteinExistence type="predicted"/>
<dbReference type="Pfam" id="PF08729">
    <property type="entry name" value="HUN"/>
    <property type="match status" value="1"/>
</dbReference>
<accession>A5E1E9</accession>
<reference evidence="3 4" key="1">
    <citation type="journal article" date="2009" name="Nature">
        <title>Evolution of pathogenicity and sexual reproduction in eight Candida genomes.</title>
        <authorList>
            <person name="Butler G."/>
            <person name="Rasmussen M.D."/>
            <person name="Lin M.F."/>
            <person name="Santos M.A."/>
            <person name="Sakthikumar S."/>
            <person name="Munro C.A."/>
            <person name="Rheinbay E."/>
            <person name="Grabherr M."/>
            <person name="Forche A."/>
            <person name="Reedy J.L."/>
            <person name="Agrafioti I."/>
            <person name="Arnaud M.B."/>
            <person name="Bates S."/>
            <person name="Brown A.J."/>
            <person name="Brunke S."/>
            <person name="Costanzo M.C."/>
            <person name="Fitzpatrick D.A."/>
            <person name="de Groot P.W."/>
            <person name="Harris D."/>
            <person name="Hoyer L.L."/>
            <person name="Hube B."/>
            <person name="Klis F.M."/>
            <person name="Kodira C."/>
            <person name="Lennard N."/>
            <person name="Logue M.E."/>
            <person name="Martin R."/>
            <person name="Neiman A.M."/>
            <person name="Nikolaou E."/>
            <person name="Quail M.A."/>
            <person name="Quinn J."/>
            <person name="Santos M.C."/>
            <person name="Schmitzberger F.F."/>
            <person name="Sherlock G."/>
            <person name="Shah P."/>
            <person name="Silverstein K.A."/>
            <person name="Skrzypek M.S."/>
            <person name="Soll D."/>
            <person name="Staggs R."/>
            <person name="Stansfield I."/>
            <person name="Stumpf M.P."/>
            <person name="Sudbery P.E."/>
            <person name="Srikantha T."/>
            <person name="Zeng Q."/>
            <person name="Berman J."/>
            <person name="Berriman M."/>
            <person name="Heitman J."/>
            <person name="Gow N.A."/>
            <person name="Lorenz M.C."/>
            <person name="Birren B.W."/>
            <person name="Kellis M."/>
            <person name="Cuomo C.A."/>
        </authorList>
    </citation>
    <scope>NUCLEOTIDE SEQUENCE [LARGE SCALE GENOMIC DNA]</scope>
    <source>
        <strain evidence="4">ATCC 11503 / BCRC 21390 / CBS 2605 / JCM 1781 / NBRC 1676 / NRRL YB-4239</strain>
    </source>
</reference>
<evidence type="ECO:0000313" key="4">
    <source>
        <dbReference type="Proteomes" id="UP000001996"/>
    </source>
</evidence>
<evidence type="ECO:0000313" key="3">
    <source>
        <dbReference type="EMBL" id="EDK45257.1"/>
    </source>
</evidence>